<dbReference type="KEGG" id="cinf:CINF_0785"/>
<proteinExistence type="predicted"/>
<evidence type="ECO:0000313" key="2">
    <source>
        <dbReference type="EMBL" id="QLI05301.1"/>
    </source>
</evidence>
<accession>A0A7H9CI03</accession>
<dbReference type="GO" id="GO:0009288">
    <property type="term" value="C:bacterial-type flagellum"/>
    <property type="evidence" value="ECO:0007669"/>
    <property type="project" value="InterPro"/>
</dbReference>
<gene>
    <name evidence="2" type="primary">flgL</name>
    <name evidence="2" type="ORF">CINF_0785</name>
</gene>
<feature type="domain" description="Flagellin N-terminal" evidence="1">
    <location>
        <begin position="2"/>
        <end position="132"/>
    </location>
</feature>
<evidence type="ECO:0000259" key="1">
    <source>
        <dbReference type="Pfam" id="PF00669"/>
    </source>
</evidence>
<sequence length="776" mass="85094">MARTNMVNYQTNAERIYNLNAKISSKTKISQPYENTGIYVDATRLDYELEVLSQIRNGTQKASEFAKNSDNSLNSFVETLTTFKTKLIQAANQGAHSETSRIAIANDLKALRNQLVNISNTAINGQFLFSGTAIDTKPISNDGSYNGNGKLIQVVSGTNQTIPYNVDGKELFLGRDNDYSKIVTTNITLYNEHQKLLPSSTPTLLKSSDNIYKLIGGNYQTKALNTANPLDYTRDFSAEKVDKATTQYQPTIFFMQGQKPTGESFSTKFELTPDSSVQDMLDRIGQALGNDPATGNKVVDVSLNEQSQIVVKNLKAGNEMLNFSIFGLTAQKNVGENQNDVTNRTAQIRGLTNLDDINAMVAGGNVHLTSLISSPAYNKIQNGNNFIDKSNTLDYDKVFFNKSARTLTSNVSQIVRADNSFANDGTTLAAVAGLNAGQSLANADDLMLQIRSRNGDNYVAVIDFNGTQANGQSYPTLSLYTHPMQQGQAPLTQMNFYKTQWNAGIKAGSTTEQIGDEPRLISANELTFRNIEDMVQIIASDHATTKNAQGVLTGWGDLRPQGNPPTQDQMNTAAKAAWDNNFSPALRLSSQQVSANMNERGQMVIKDNISSVTDIEVAIYQKHNQDYPADTNINAPSNGSVLSFMRNDAVMIDRPSVNIFPDLDEIIQAVEDGSFFGNPDGTNHRTSGVQGALTRIDHIMDHVNKEHAIIGARSNLITATNNRAELLTLNVSEVKSNVIDTDYGEVLLELQQRMLSYQAMLSSTAKISQLSLLNYM</sequence>
<protein>
    <submittedName>
        <fullName evidence="2">Distal flagellar hook-filament junction protein</fullName>
    </submittedName>
</protein>
<keyword evidence="2" id="KW-0969">Cilium</keyword>
<dbReference type="Gene3D" id="1.20.1330.10">
    <property type="entry name" value="f41 fragment of flagellin, N-terminal domain"/>
    <property type="match status" value="2"/>
</dbReference>
<dbReference type="InterPro" id="IPR001029">
    <property type="entry name" value="Flagellin_N"/>
</dbReference>
<dbReference type="EMBL" id="CP049075">
    <property type="protein sequence ID" value="QLI05301.1"/>
    <property type="molecule type" value="Genomic_DNA"/>
</dbReference>
<dbReference type="PANTHER" id="PTHR42792">
    <property type="entry name" value="FLAGELLIN"/>
    <property type="match status" value="1"/>
</dbReference>
<keyword evidence="2" id="KW-0282">Flagellum</keyword>
<dbReference type="PANTHER" id="PTHR42792:SF1">
    <property type="entry name" value="FLAGELLAR HOOK-ASSOCIATED PROTEIN 3"/>
    <property type="match status" value="1"/>
</dbReference>
<dbReference type="Pfam" id="PF00669">
    <property type="entry name" value="Flagellin_N"/>
    <property type="match status" value="1"/>
</dbReference>
<dbReference type="AlphaFoldDB" id="A0A7H9CI03"/>
<dbReference type="SUPFAM" id="SSF64518">
    <property type="entry name" value="Phase 1 flagellin"/>
    <property type="match status" value="1"/>
</dbReference>
<dbReference type="InterPro" id="IPR001492">
    <property type="entry name" value="Flagellin"/>
</dbReference>
<evidence type="ECO:0000313" key="3">
    <source>
        <dbReference type="Proteomes" id="UP000509414"/>
    </source>
</evidence>
<dbReference type="Proteomes" id="UP000509414">
    <property type="component" value="Chromosome"/>
</dbReference>
<dbReference type="GO" id="GO:0005198">
    <property type="term" value="F:structural molecule activity"/>
    <property type="evidence" value="ECO:0007669"/>
    <property type="project" value="InterPro"/>
</dbReference>
<keyword evidence="3" id="KW-1185">Reference proteome</keyword>
<name>A0A7H9CI03_9BACT</name>
<reference evidence="2 3" key="1">
    <citation type="submission" date="2020-02" db="EMBL/GenBank/DDBJ databases">
        <title>Complete genome sequence of the novel Campylobacter species Candidatus Campylobacter infans.</title>
        <authorList>
            <person name="Duim B."/>
            <person name="Zomer A."/>
            <person name="van der Graaf L."/>
            <person name="Wagenaar J."/>
        </authorList>
    </citation>
    <scope>NUCLEOTIDE SEQUENCE [LARGE SCALE GENOMIC DNA]</scope>
    <source>
        <strain evidence="2 3">19S00001</strain>
    </source>
</reference>
<keyword evidence="2" id="KW-0966">Cell projection</keyword>
<organism evidence="2 3">
    <name type="scientific">Candidatus Campylobacter infans</name>
    <dbReference type="NCBI Taxonomy" id="2561898"/>
    <lineage>
        <taxon>Bacteria</taxon>
        <taxon>Pseudomonadati</taxon>
        <taxon>Campylobacterota</taxon>
        <taxon>Epsilonproteobacteria</taxon>
        <taxon>Campylobacterales</taxon>
        <taxon>Campylobacteraceae</taxon>
        <taxon>Campylobacter</taxon>
    </lineage>
</organism>